<keyword evidence="1" id="KW-0238">DNA-binding</keyword>
<evidence type="ECO:0000256" key="1">
    <source>
        <dbReference type="ARBA" id="ARBA00023125"/>
    </source>
</evidence>
<evidence type="ECO:0000259" key="2">
    <source>
        <dbReference type="PROSITE" id="PS50943"/>
    </source>
</evidence>
<evidence type="ECO:0000313" key="3">
    <source>
        <dbReference type="EMBL" id="RCL39725.1"/>
    </source>
</evidence>
<gene>
    <name evidence="3" type="ORF">DBW96_04250</name>
</gene>
<organism evidence="3 4">
    <name type="scientific">SAR86 cluster bacterium</name>
    <dbReference type="NCBI Taxonomy" id="2030880"/>
    <lineage>
        <taxon>Bacteria</taxon>
        <taxon>Pseudomonadati</taxon>
        <taxon>Pseudomonadota</taxon>
        <taxon>Gammaproteobacteria</taxon>
        <taxon>SAR86 cluster</taxon>
    </lineage>
</organism>
<evidence type="ECO:0000313" key="4">
    <source>
        <dbReference type="Proteomes" id="UP000253307"/>
    </source>
</evidence>
<comment type="caution">
    <text evidence="3">The sequence shown here is derived from an EMBL/GenBank/DDBJ whole genome shotgun (WGS) entry which is preliminary data.</text>
</comment>
<dbReference type="SUPFAM" id="SSF47413">
    <property type="entry name" value="lambda repressor-like DNA-binding domains"/>
    <property type="match status" value="1"/>
</dbReference>
<dbReference type="Proteomes" id="UP000253307">
    <property type="component" value="Unassembled WGS sequence"/>
</dbReference>
<dbReference type="AlphaFoldDB" id="A0A368BRL4"/>
<dbReference type="Gene3D" id="1.10.260.40">
    <property type="entry name" value="lambda repressor-like DNA-binding domains"/>
    <property type="match status" value="1"/>
</dbReference>
<dbReference type="EMBL" id="QOPE01000038">
    <property type="protein sequence ID" value="RCL39725.1"/>
    <property type="molecule type" value="Genomic_DNA"/>
</dbReference>
<dbReference type="InterPro" id="IPR010982">
    <property type="entry name" value="Lambda_DNA-bd_dom_sf"/>
</dbReference>
<protein>
    <submittedName>
        <fullName evidence="3">Transcriptional regulator</fullName>
    </submittedName>
</protein>
<feature type="domain" description="HTH cro/C1-type" evidence="2">
    <location>
        <begin position="5"/>
        <end position="59"/>
    </location>
</feature>
<dbReference type="CDD" id="cd00093">
    <property type="entry name" value="HTH_XRE"/>
    <property type="match status" value="1"/>
</dbReference>
<dbReference type="GO" id="GO:0003677">
    <property type="term" value="F:DNA binding"/>
    <property type="evidence" value="ECO:0007669"/>
    <property type="project" value="UniProtKB-KW"/>
</dbReference>
<sequence length="64" mass="7385">MKNNIQQLRKAMKLSQEELAAKTDVSRQTINSIETGKFDPSLPLVFKLLKTLDVSLEELFIYEE</sequence>
<reference evidence="3 4" key="1">
    <citation type="journal article" date="2018" name="Microbiome">
        <title>Fine metagenomic profile of the Mediterranean stratified and mixed water columns revealed by assembly and recruitment.</title>
        <authorList>
            <person name="Haro-Moreno J.M."/>
            <person name="Lopez-Perez M."/>
            <person name="De La Torre J.R."/>
            <person name="Picazo A."/>
            <person name="Camacho A."/>
            <person name="Rodriguez-Valera F."/>
        </authorList>
    </citation>
    <scope>NUCLEOTIDE SEQUENCE [LARGE SCALE GENOMIC DNA]</scope>
    <source>
        <strain evidence="3">MED-G82</strain>
    </source>
</reference>
<dbReference type="InterPro" id="IPR001387">
    <property type="entry name" value="Cro/C1-type_HTH"/>
</dbReference>
<dbReference type="PANTHER" id="PTHR46558:SF4">
    <property type="entry name" value="DNA-BIDING PHAGE PROTEIN"/>
    <property type="match status" value="1"/>
</dbReference>
<dbReference type="PANTHER" id="PTHR46558">
    <property type="entry name" value="TRACRIPTIONAL REGULATORY PROTEIN-RELATED-RELATED"/>
    <property type="match status" value="1"/>
</dbReference>
<accession>A0A368BRL4</accession>
<proteinExistence type="predicted"/>
<dbReference type="SMART" id="SM00530">
    <property type="entry name" value="HTH_XRE"/>
    <property type="match status" value="1"/>
</dbReference>
<dbReference type="Pfam" id="PF01381">
    <property type="entry name" value="HTH_3"/>
    <property type="match status" value="1"/>
</dbReference>
<dbReference type="PROSITE" id="PS50943">
    <property type="entry name" value="HTH_CROC1"/>
    <property type="match status" value="1"/>
</dbReference>
<name>A0A368BRL4_9GAMM</name>